<dbReference type="EMBL" id="AJIL01000021">
    <property type="protein sequence ID" value="KNF02761.1"/>
    <property type="molecule type" value="Genomic_DNA"/>
</dbReference>
<reference evidence="3" key="1">
    <citation type="submission" date="2014-03" db="EMBL/GenBank/DDBJ databases">
        <title>The Genome Sequence of Puccinia striiformis f. sp. tritici PST-78.</title>
        <authorList>
            <consortium name="The Broad Institute Genome Sequencing Platform"/>
            <person name="Cuomo C."/>
            <person name="Hulbert S."/>
            <person name="Chen X."/>
            <person name="Walker B."/>
            <person name="Young S.K."/>
            <person name="Zeng Q."/>
            <person name="Gargeya S."/>
            <person name="Fitzgerald M."/>
            <person name="Haas B."/>
            <person name="Abouelleil A."/>
            <person name="Alvarado L."/>
            <person name="Arachchi H.M."/>
            <person name="Berlin A.M."/>
            <person name="Chapman S.B."/>
            <person name="Goldberg J."/>
            <person name="Griggs A."/>
            <person name="Gujja S."/>
            <person name="Hansen M."/>
            <person name="Howarth C."/>
            <person name="Imamovic A."/>
            <person name="Larimer J."/>
            <person name="McCowan C."/>
            <person name="Montmayeur A."/>
            <person name="Murphy C."/>
            <person name="Neiman D."/>
            <person name="Pearson M."/>
            <person name="Priest M."/>
            <person name="Roberts A."/>
            <person name="Saif S."/>
            <person name="Shea T."/>
            <person name="Sisk P."/>
            <person name="Sykes S."/>
            <person name="Wortman J."/>
            <person name="Nusbaum C."/>
            <person name="Birren B."/>
        </authorList>
    </citation>
    <scope>NUCLEOTIDE SEQUENCE [LARGE SCALE GENOMIC DNA]</scope>
    <source>
        <strain evidence="3">race PST-78</strain>
    </source>
</reference>
<comment type="caution">
    <text evidence="2">The sequence shown here is derived from an EMBL/GenBank/DDBJ whole genome shotgun (WGS) entry which is preliminary data.</text>
</comment>
<keyword evidence="3" id="KW-1185">Reference proteome</keyword>
<gene>
    <name evidence="2" type="ORF">PSTG_04047</name>
</gene>
<proteinExistence type="predicted"/>
<feature type="region of interest" description="Disordered" evidence="1">
    <location>
        <begin position="89"/>
        <end position="110"/>
    </location>
</feature>
<organism evidence="2 3">
    <name type="scientific">Puccinia striiformis f. sp. tritici PST-78</name>
    <dbReference type="NCBI Taxonomy" id="1165861"/>
    <lineage>
        <taxon>Eukaryota</taxon>
        <taxon>Fungi</taxon>
        <taxon>Dikarya</taxon>
        <taxon>Basidiomycota</taxon>
        <taxon>Pucciniomycotina</taxon>
        <taxon>Pucciniomycetes</taxon>
        <taxon>Pucciniales</taxon>
        <taxon>Pucciniaceae</taxon>
        <taxon>Puccinia</taxon>
    </lineage>
</organism>
<accession>A0A0L0VU12</accession>
<feature type="region of interest" description="Disordered" evidence="1">
    <location>
        <begin position="28"/>
        <end position="49"/>
    </location>
</feature>
<dbReference type="AlphaFoldDB" id="A0A0L0VU12"/>
<name>A0A0L0VU12_9BASI</name>
<dbReference type="Proteomes" id="UP000054564">
    <property type="component" value="Unassembled WGS sequence"/>
</dbReference>
<sequence length="110" mass="11670">MSRVPVKTSEDTNNGKILVNPVALLHPRTSSVPAEKPEENSAMEVDEPFPGSSVATPILRYKSATGVTGISPHFASSKVFTGTSDIVKPSTCSSSPLAAARSRWIREESS</sequence>
<evidence type="ECO:0000256" key="1">
    <source>
        <dbReference type="SAM" id="MobiDB-lite"/>
    </source>
</evidence>
<evidence type="ECO:0000313" key="2">
    <source>
        <dbReference type="EMBL" id="KNF02761.1"/>
    </source>
</evidence>
<protein>
    <submittedName>
        <fullName evidence="2">Uncharacterized protein</fullName>
    </submittedName>
</protein>
<evidence type="ECO:0000313" key="3">
    <source>
        <dbReference type="Proteomes" id="UP000054564"/>
    </source>
</evidence>